<feature type="domain" description="Transposase IS204/IS1001/IS1096/IS1165 DDE" evidence="1">
    <location>
        <begin position="2"/>
        <end position="36"/>
    </location>
</feature>
<keyword evidence="3" id="KW-1185">Reference proteome</keyword>
<accession>A0ABU5X8E3</accession>
<dbReference type="InterPro" id="IPR002560">
    <property type="entry name" value="Transposase_DDE"/>
</dbReference>
<comment type="caution">
    <text evidence="2">The sequence shown here is derived from an EMBL/GenBank/DDBJ whole genome shotgun (WGS) entry which is preliminary data.</text>
</comment>
<dbReference type="EMBL" id="JAXUBE010000099">
    <property type="protein sequence ID" value="MEB2665165.1"/>
    <property type="molecule type" value="Genomic_DNA"/>
</dbReference>
<gene>
    <name evidence="2" type="ORF">U5T69_18745</name>
</gene>
<reference evidence="2 3" key="1">
    <citation type="submission" date="2023-12" db="EMBL/GenBank/DDBJ databases">
        <title>Draft Genome Sequences of Bordetella parapertussis clinical Isolates from Colombia, 2023.</title>
        <authorList>
            <person name="Montilla E.A."/>
            <person name="Rojas F."/>
            <person name="Vargas M.N."/>
            <person name="Bonilla V."/>
            <person name="Duarte C."/>
        </authorList>
    </citation>
    <scope>NUCLEOTIDE SEQUENCE [LARGE SCALE GENOMIC DNA]</scope>
    <source>
        <strain evidence="2 3">320001806</strain>
    </source>
</reference>
<proteinExistence type="predicted"/>
<feature type="non-terminal residue" evidence="2">
    <location>
        <position position="1"/>
    </location>
</feature>
<dbReference type="RefSeq" id="WP_323669940.1">
    <property type="nucleotide sequence ID" value="NZ_JAXUBE010000099.1"/>
</dbReference>
<protein>
    <submittedName>
        <fullName evidence="2">Transposase</fullName>
    </submittedName>
</protein>
<evidence type="ECO:0000313" key="2">
    <source>
        <dbReference type="EMBL" id="MEB2665165.1"/>
    </source>
</evidence>
<organism evidence="2 3">
    <name type="scientific">Bordetella parapertussis</name>
    <dbReference type="NCBI Taxonomy" id="519"/>
    <lineage>
        <taxon>Bacteria</taxon>
        <taxon>Pseudomonadati</taxon>
        <taxon>Pseudomonadota</taxon>
        <taxon>Betaproteobacteria</taxon>
        <taxon>Burkholderiales</taxon>
        <taxon>Alcaligenaceae</taxon>
        <taxon>Bordetella</taxon>
    </lineage>
</organism>
<dbReference type="Proteomes" id="UP001324595">
    <property type="component" value="Unassembled WGS sequence"/>
</dbReference>
<name>A0ABU5X8E3_BORPP</name>
<dbReference type="Pfam" id="PF01610">
    <property type="entry name" value="DDE_Tnp_ISL3"/>
    <property type="match status" value="1"/>
</dbReference>
<evidence type="ECO:0000259" key="1">
    <source>
        <dbReference type="Pfam" id="PF01610"/>
    </source>
</evidence>
<evidence type="ECO:0000313" key="3">
    <source>
        <dbReference type="Proteomes" id="UP001324595"/>
    </source>
</evidence>
<sequence length="45" mass="5235">RHPLNTSIVEGINNTIKVIKRRAYGYRDQEYFSLKIRAAFPGNAR</sequence>